<reference evidence="1 2" key="1">
    <citation type="journal article" date="2016" name="Sci. Rep.">
        <title>Metabolic traits of an uncultured archaeal lineage -MSBL1- from brine pools of the Red Sea.</title>
        <authorList>
            <person name="Mwirichia R."/>
            <person name="Alam I."/>
            <person name="Rashid M."/>
            <person name="Vinu M."/>
            <person name="Ba-Alawi W."/>
            <person name="Anthony Kamau A."/>
            <person name="Kamanda Ngugi D."/>
            <person name="Goker M."/>
            <person name="Klenk H.P."/>
            <person name="Bajic V."/>
            <person name="Stingl U."/>
        </authorList>
    </citation>
    <scope>NUCLEOTIDE SEQUENCE [LARGE SCALE GENOMIC DNA]</scope>
    <source>
        <strain evidence="1">SCGC-AAA261C02</strain>
    </source>
</reference>
<dbReference type="Proteomes" id="UP000070520">
    <property type="component" value="Unassembled WGS sequence"/>
</dbReference>
<name>A0A133V0Q0_9EURY</name>
<keyword evidence="2" id="KW-1185">Reference proteome</keyword>
<evidence type="ECO:0000313" key="2">
    <source>
        <dbReference type="Proteomes" id="UP000070520"/>
    </source>
</evidence>
<proteinExistence type="predicted"/>
<dbReference type="EMBL" id="LHXW01000016">
    <property type="protein sequence ID" value="KXB00011.1"/>
    <property type="molecule type" value="Genomic_DNA"/>
</dbReference>
<evidence type="ECO:0000313" key="1">
    <source>
        <dbReference type="EMBL" id="KXB00011.1"/>
    </source>
</evidence>
<protein>
    <submittedName>
        <fullName evidence="1">Uncharacterized protein</fullName>
    </submittedName>
</protein>
<gene>
    <name evidence="1" type="ORF">AKJ42_01890</name>
</gene>
<sequence length="60" mass="6857">MFYIIETVWTEALSMNECCVCGRGGVFNAHGLGRCGYYKCVEERLESVIECDELGEREKE</sequence>
<comment type="caution">
    <text evidence="1">The sequence shown here is derived from an EMBL/GenBank/DDBJ whole genome shotgun (WGS) entry which is preliminary data.</text>
</comment>
<dbReference type="AlphaFoldDB" id="A0A133V0Q0"/>
<organism evidence="1 2">
    <name type="scientific">candidate division MSBL1 archaeon SCGC-AAA261C02</name>
    <dbReference type="NCBI Taxonomy" id="1698272"/>
    <lineage>
        <taxon>Archaea</taxon>
        <taxon>Methanobacteriati</taxon>
        <taxon>Methanobacteriota</taxon>
        <taxon>candidate division MSBL1</taxon>
    </lineage>
</organism>
<accession>A0A133V0Q0</accession>